<gene>
    <name evidence="5" type="primary">LOC108564379</name>
</gene>
<keyword evidence="1" id="KW-0238">DNA-binding</keyword>
<organism evidence="4 5">
    <name type="scientific">Nicrophorus vespilloides</name>
    <name type="common">Boreal carrion beetle</name>
    <dbReference type="NCBI Taxonomy" id="110193"/>
    <lineage>
        <taxon>Eukaryota</taxon>
        <taxon>Metazoa</taxon>
        <taxon>Ecdysozoa</taxon>
        <taxon>Arthropoda</taxon>
        <taxon>Hexapoda</taxon>
        <taxon>Insecta</taxon>
        <taxon>Pterygota</taxon>
        <taxon>Neoptera</taxon>
        <taxon>Endopterygota</taxon>
        <taxon>Coleoptera</taxon>
        <taxon>Polyphaga</taxon>
        <taxon>Staphyliniformia</taxon>
        <taxon>Silphidae</taxon>
        <taxon>Nicrophorinae</taxon>
        <taxon>Nicrophorus</taxon>
    </lineage>
</organism>
<dbReference type="InterPro" id="IPR003150">
    <property type="entry name" value="DNA-bd_RFX"/>
</dbReference>
<dbReference type="PROSITE" id="PS51526">
    <property type="entry name" value="RFX_DBD"/>
    <property type="match status" value="1"/>
</dbReference>
<dbReference type="PANTHER" id="PTHR12619">
    <property type="entry name" value="RFX TRANSCRIPTION FACTOR FAMILY"/>
    <property type="match status" value="1"/>
</dbReference>
<feature type="compositionally biased region" description="Low complexity" evidence="2">
    <location>
        <begin position="323"/>
        <end position="344"/>
    </location>
</feature>
<keyword evidence="4" id="KW-1185">Reference proteome</keyword>
<dbReference type="Gene3D" id="1.10.10.10">
    <property type="entry name" value="Winged helix-like DNA-binding domain superfamily/Winged helix DNA-binding domain"/>
    <property type="match status" value="1"/>
</dbReference>
<dbReference type="Gene3D" id="6.10.140.1290">
    <property type="match status" value="1"/>
</dbReference>
<evidence type="ECO:0000313" key="5">
    <source>
        <dbReference type="RefSeq" id="XP_017778895.1"/>
    </source>
</evidence>
<dbReference type="RefSeq" id="XP_017778895.1">
    <property type="nucleotide sequence ID" value="XM_017923406.1"/>
</dbReference>
<name>A0ABM1MWE5_NICVS</name>
<feature type="region of interest" description="Disordered" evidence="2">
    <location>
        <begin position="619"/>
        <end position="665"/>
    </location>
</feature>
<feature type="compositionally biased region" description="Polar residues" evidence="2">
    <location>
        <begin position="622"/>
        <end position="641"/>
    </location>
</feature>
<dbReference type="Pfam" id="PF02257">
    <property type="entry name" value="RFX_DNA_binding"/>
    <property type="match status" value="1"/>
</dbReference>
<evidence type="ECO:0000259" key="3">
    <source>
        <dbReference type="PROSITE" id="PS51526"/>
    </source>
</evidence>
<protein>
    <submittedName>
        <fullName evidence="5">Rho GTPase-activating protein gacF</fullName>
    </submittedName>
</protein>
<sequence length="956" mass="107937">MMETKTWSEKLQQTVQTTVTNMDNGNNLLDNTNTQPDNKNNNEDTCNRNLRLQQDVLSAISDKGRQKVQSIVEQVFKLKPIEKLLLYLKLPTESTDNVDPLRQSINPLGSRSEIHATITWIETHLVEDPDLSLQKKGVYDDYQTYCTRNGIKPLSTADFGKVMKQVYPNVRPRRLGTRGQSKYCYAGLRSRTHLPPPLLPDLGDKPLSSESHCSQSDLITAAWIIIKEWADDNFKGKFKSLTSLAYHLVKEYSIGSGSEAANLVLNANNKDESTSYGYSRHRETTLQLQRKLQQKNEGAKDSKRKQLQSPRSDQKSRPKKMKSMSASTSSSTSPVAASDSKSSPHSQEHSPVCDSNNLQTLPDFNCFQRPPNTVEVLRKDAIGAQEMLGEFQMGKVPIPRIANPKQSPVLSPKRAKNNNTQYKAIQPKPECDRVSYNPTQTLIAKDLRSQQQHQQQHHHQQQQDTIKRQRLKKKDSPIVITTEESNSLFSRERLDSVSQVPKDAFDAILETSNSQGPEEEIVQYFNNNNDDNEKKISELRQLLVTNSERQNNGQIDNKNMSSMSIGSNLLAKPNMKPMHKTVLPSLNVKRRVSFDNHIQEETVPASPNTHRQNINFIPISPHSPNGRQSSTNASPFVSPRNTPVPRLRGNSSNPYANSTTKKPKKLISKKPDLEVCITDVEDKTANFKSQFINLAMSAPPSPKIPYHQFKRNQNFVPQISNTMNFGDSLSPEVSQLTKSIPLNEDTSYRSQSVPIQNQYHQYSPFNFAQNEQSQLSNDFNDIELNDNVNKIIENIEYYPNDFEDNISCDFANQASAVAVVSSATSGPPRSMVRSQSIDVESNIDSSLKFPSRSVPSTPVPHSNHYDQDFFGKQFGQGSKLSSTQNTLTFNRGQDYLLNGQPIKSPHSETKNLTYVYQDNELIDNKNFTFESHLPEGTFGAKQNINMLNEDFFDVPQ</sequence>
<proteinExistence type="predicted"/>
<dbReference type="InterPro" id="IPR036388">
    <property type="entry name" value="WH-like_DNA-bd_sf"/>
</dbReference>
<feature type="region of interest" description="Disordered" evidence="2">
    <location>
        <begin position="447"/>
        <end position="484"/>
    </location>
</feature>
<evidence type="ECO:0000256" key="2">
    <source>
        <dbReference type="SAM" id="MobiDB-lite"/>
    </source>
</evidence>
<evidence type="ECO:0000256" key="1">
    <source>
        <dbReference type="ARBA" id="ARBA00023125"/>
    </source>
</evidence>
<dbReference type="PANTHER" id="PTHR12619:SF21">
    <property type="entry name" value="RFX-TYPE WINGED-HELIX DOMAIN-CONTAINING PROTEIN"/>
    <property type="match status" value="1"/>
</dbReference>
<evidence type="ECO:0000313" key="4">
    <source>
        <dbReference type="Proteomes" id="UP000695000"/>
    </source>
</evidence>
<feature type="region of interest" description="Disordered" evidence="2">
    <location>
        <begin position="272"/>
        <end position="356"/>
    </location>
</feature>
<dbReference type="InterPro" id="IPR039779">
    <property type="entry name" value="RFX-like"/>
</dbReference>
<feature type="compositionally biased region" description="Low complexity" evidence="2">
    <location>
        <begin position="21"/>
        <end position="39"/>
    </location>
</feature>
<dbReference type="InterPro" id="IPR036390">
    <property type="entry name" value="WH_DNA-bd_sf"/>
</dbReference>
<feature type="domain" description="RFX-type winged-helix" evidence="3">
    <location>
        <begin position="117"/>
        <end position="192"/>
    </location>
</feature>
<dbReference type="GeneID" id="108564379"/>
<accession>A0ABM1MWE5</accession>
<dbReference type="Proteomes" id="UP000695000">
    <property type="component" value="Unplaced"/>
</dbReference>
<dbReference type="SUPFAM" id="SSF46785">
    <property type="entry name" value="Winged helix' DNA-binding domain"/>
    <property type="match status" value="1"/>
</dbReference>
<feature type="region of interest" description="Disordered" evidence="2">
    <location>
        <begin position="21"/>
        <end position="43"/>
    </location>
</feature>
<reference evidence="5" key="1">
    <citation type="submission" date="2025-08" db="UniProtKB">
        <authorList>
            <consortium name="RefSeq"/>
        </authorList>
    </citation>
    <scope>IDENTIFICATION</scope>
    <source>
        <tissue evidence="5">Whole Larva</tissue>
    </source>
</reference>